<evidence type="ECO:0000259" key="7">
    <source>
        <dbReference type="PROSITE" id="PS50801"/>
    </source>
</evidence>
<feature type="transmembrane region" description="Helical" evidence="6">
    <location>
        <begin position="332"/>
        <end position="353"/>
    </location>
</feature>
<comment type="subcellular location">
    <subcellularLocation>
        <location evidence="1">Membrane</location>
        <topology evidence="1">Multi-pass membrane protein</topology>
    </subcellularLocation>
</comment>
<keyword evidence="9" id="KW-1185">Reference proteome</keyword>
<dbReference type="Ensembl" id="ENSOKIT00005123601.1">
    <property type="protein sequence ID" value="ENSOKIP00005115544.1"/>
    <property type="gene ID" value="ENSOKIG00005050051.1"/>
</dbReference>
<dbReference type="GeneTree" id="ENSGT01150000286960"/>
<dbReference type="SUPFAM" id="SSF52091">
    <property type="entry name" value="SpoIIaa-like"/>
    <property type="match status" value="1"/>
</dbReference>
<dbReference type="GO" id="GO:0008271">
    <property type="term" value="F:secondary active sulfate transmembrane transporter activity"/>
    <property type="evidence" value="ECO:0007669"/>
    <property type="project" value="InterPro"/>
</dbReference>
<feature type="transmembrane region" description="Helical" evidence="6">
    <location>
        <begin position="293"/>
        <end position="312"/>
    </location>
</feature>
<feature type="transmembrane region" description="Helical" evidence="6">
    <location>
        <begin position="216"/>
        <end position="238"/>
    </location>
</feature>
<sequence>MGVEEQRAGEFYVERDVMNELCLDKLARRRTHSTRPLLKERVKDSLRCSVPKLKRSVLSFIPILSWLPRYSVRQDALGDLISGISVGVMHLPMGLAYALLASVPPVFGLYTSFYPVLMYCIFGTSRHISIGTFAVTSIMIGTTTERLAPNSNFMTLNGTNGTHVLDVVARDAIRVQIAASTTFLSGIFLFLLGMIRFGFVVTFLSDPLVRGYMTGAGIQVVLSQFPSLFGISVGRFSGPLSQVYLLIDICRHLPETNIAAVVVTLVALAVLIVVKELNIYYEKKMPVPVPIELITIIVATLISYYCNLHSLYKVAVIGQIPKGLKPPRSPDVSLWGSIVGDAFAVGIVGYAVNISLGKIFGQKHGYNVDSNQEMVAVGLCNIVGGFFQCHVVAASPPRTLLQDSTGGKTQVTHKDQHSCMHVHISSLANIYLHAVLACIVLVNLRGLFMQFKDIPELWKSNKFDLLVWLVTLVCTILLNLDIGLGASIGFSMLTVIFRTQLPRYSILGHVPGTELYLDTDTYEEVRWRSLQFYCIALSGIDIGMLLMKKKKRDTEEKRKDKKEKNKAKKEAKKNGVNGCLPNNTVHPDDKWDEEKGSPELKLNQTAIALVDRPINGQVNWAFEQQGTGFDRGPETGIHGDDHMTQMSSTGREGEVGRSSFNDTHTIILDLSTTNFADTATVKTLKNIFLNYRKIDIDIYLTGCQGEYVSVEAPQRRKGRTILFSEILLNENSQT</sequence>
<feature type="compositionally biased region" description="Basic residues" evidence="5">
    <location>
        <begin position="559"/>
        <end position="571"/>
    </location>
</feature>
<dbReference type="PANTHER" id="PTHR11814">
    <property type="entry name" value="SULFATE TRANSPORTER"/>
    <property type="match status" value="1"/>
</dbReference>
<dbReference type="InterPro" id="IPR002645">
    <property type="entry name" value="STAS_dom"/>
</dbReference>
<feature type="domain" description="STAS" evidence="7">
    <location>
        <begin position="666"/>
        <end position="702"/>
    </location>
</feature>
<organism evidence="8 9">
    <name type="scientific">Oncorhynchus kisutch</name>
    <name type="common">Coho salmon</name>
    <name type="synonym">Salmo kisutch</name>
    <dbReference type="NCBI Taxonomy" id="8019"/>
    <lineage>
        <taxon>Eukaryota</taxon>
        <taxon>Metazoa</taxon>
        <taxon>Chordata</taxon>
        <taxon>Craniata</taxon>
        <taxon>Vertebrata</taxon>
        <taxon>Euteleostomi</taxon>
        <taxon>Actinopterygii</taxon>
        <taxon>Neopterygii</taxon>
        <taxon>Teleostei</taxon>
        <taxon>Protacanthopterygii</taxon>
        <taxon>Salmoniformes</taxon>
        <taxon>Salmonidae</taxon>
        <taxon>Salmoninae</taxon>
        <taxon>Oncorhynchus</taxon>
    </lineage>
</organism>
<evidence type="ECO:0000256" key="1">
    <source>
        <dbReference type="ARBA" id="ARBA00004141"/>
    </source>
</evidence>
<dbReference type="Proteomes" id="UP000694557">
    <property type="component" value="Unassembled WGS sequence"/>
</dbReference>
<reference evidence="8" key="1">
    <citation type="submission" date="2025-08" db="UniProtKB">
        <authorList>
            <consortium name="Ensembl"/>
        </authorList>
    </citation>
    <scope>IDENTIFICATION</scope>
</reference>
<keyword evidence="2 6" id="KW-0812">Transmembrane</keyword>
<evidence type="ECO:0000256" key="2">
    <source>
        <dbReference type="ARBA" id="ARBA00022692"/>
    </source>
</evidence>
<feature type="transmembrane region" description="Helical" evidence="6">
    <location>
        <begin position="183"/>
        <end position="204"/>
    </location>
</feature>
<protein>
    <submittedName>
        <fullName evidence="8">Solute carrier family 26 member 6</fullName>
    </submittedName>
</protein>
<evidence type="ECO:0000256" key="5">
    <source>
        <dbReference type="SAM" id="MobiDB-lite"/>
    </source>
</evidence>
<dbReference type="InterPro" id="IPR011547">
    <property type="entry name" value="SLC26A/SulP_dom"/>
</dbReference>
<dbReference type="Pfam" id="PF01740">
    <property type="entry name" value="STAS"/>
    <property type="match status" value="1"/>
</dbReference>
<evidence type="ECO:0000256" key="4">
    <source>
        <dbReference type="ARBA" id="ARBA00023136"/>
    </source>
</evidence>
<dbReference type="PROSITE" id="PS01130">
    <property type="entry name" value="SLC26A"/>
    <property type="match status" value="1"/>
</dbReference>
<dbReference type="NCBIfam" id="TIGR00815">
    <property type="entry name" value="sulP"/>
    <property type="match status" value="1"/>
</dbReference>
<feature type="transmembrane region" description="Helical" evidence="6">
    <location>
        <begin position="465"/>
        <end position="497"/>
    </location>
</feature>
<accession>A0A8C7LR32</accession>
<dbReference type="InterPro" id="IPR018045">
    <property type="entry name" value="S04_transporter_CS"/>
</dbReference>
<dbReference type="InterPro" id="IPR036513">
    <property type="entry name" value="STAS_dom_sf"/>
</dbReference>
<gene>
    <name evidence="8" type="primary">LOC109879269</name>
</gene>
<evidence type="ECO:0000256" key="6">
    <source>
        <dbReference type="SAM" id="Phobius"/>
    </source>
</evidence>
<dbReference type="AlphaFoldDB" id="A0A8C7LR32"/>
<keyword evidence="3 6" id="KW-1133">Transmembrane helix</keyword>
<dbReference type="GO" id="GO:0016020">
    <property type="term" value="C:membrane"/>
    <property type="evidence" value="ECO:0007669"/>
    <property type="project" value="UniProtKB-SubCell"/>
</dbReference>
<feature type="transmembrane region" description="Helical" evidence="6">
    <location>
        <begin position="258"/>
        <end position="281"/>
    </location>
</feature>
<feature type="region of interest" description="Disordered" evidence="5">
    <location>
        <begin position="553"/>
        <end position="596"/>
    </location>
</feature>
<dbReference type="Pfam" id="PF00916">
    <property type="entry name" value="Sulfate_transp"/>
    <property type="match status" value="1"/>
</dbReference>
<feature type="compositionally biased region" description="Basic and acidic residues" evidence="5">
    <location>
        <begin position="586"/>
        <end position="596"/>
    </location>
</feature>
<dbReference type="Gene3D" id="3.30.750.24">
    <property type="entry name" value="STAS domain"/>
    <property type="match status" value="1"/>
</dbReference>
<name>A0A8C7LR32_ONCKI</name>
<feature type="transmembrane region" description="Helical" evidence="6">
    <location>
        <begin position="424"/>
        <end position="444"/>
    </location>
</feature>
<evidence type="ECO:0000256" key="3">
    <source>
        <dbReference type="ARBA" id="ARBA00022989"/>
    </source>
</evidence>
<proteinExistence type="predicted"/>
<evidence type="ECO:0000313" key="9">
    <source>
        <dbReference type="Proteomes" id="UP000694557"/>
    </source>
</evidence>
<dbReference type="PROSITE" id="PS50801">
    <property type="entry name" value="STAS"/>
    <property type="match status" value="1"/>
</dbReference>
<reference evidence="8" key="2">
    <citation type="submission" date="2025-09" db="UniProtKB">
        <authorList>
            <consortium name="Ensembl"/>
        </authorList>
    </citation>
    <scope>IDENTIFICATION</scope>
</reference>
<evidence type="ECO:0000313" key="8">
    <source>
        <dbReference type="Ensembl" id="ENSOKIP00005115544.1"/>
    </source>
</evidence>
<dbReference type="InterPro" id="IPR001902">
    <property type="entry name" value="SLC26A/SulP_fam"/>
</dbReference>
<keyword evidence="4 6" id="KW-0472">Membrane</keyword>